<comment type="caution">
    <text evidence="3">The sequence shown here is derived from an EMBL/GenBank/DDBJ whole genome shotgun (WGS) entry which is preliminary data.</text>
</comment>
<keyword evidence="2" id="KW-0732">Signal</keyword>
<feature type="signal peptide" evidence="2">
    <location>
        <begin position="1"/>
        <end position="24"/>
    </location>
</feature>
<reference evidence="3 4" key="1">
    <citation type="submission" date="2020-08" db="EMBL/GenBank/DDBJ databases">
        <title>Genome public.</title>
        <authorList>
            <person name="Liu C."/>
            <person name="Sun Q."/>
        </authorList>
    </citation>
    <scope>NUCLEOTIDE SEQUENCE [LARGE SCALE GENOMIC DNA]</scope>
    <source>
        <strain evidence="3 4">NSJ-35</strain>
    </source>
</reference>
<feature type="chain" id="PRO_5045989612" evidence="2">
    <location>
        <begin position="25"/>
        <end position="253"/>
    </location>
</feature>
<feature type="compositionally biased region" description="Polar residues" evidence="1">
    <location>
        <begin position="117"/>
        <end position="129"/>
    </location>
</feature>
<organism evidence="3 4">
    <name type="scientific">Christensenella tenuis</name>
    <dbReference type="NCBI Taxonomy" id="2763033"/>
    <lineage>
        <taxon>Bacteria</taxon>
        <taxon>Bacillati</taxon>
        <taxon>Bacillota</taxon>
        <taxon>Clostridia</taxon>
        <taxon>Christensenellales</taxon>
        <taxon>Christensenellaceae</taxon>
        <taxon>Christensenella</taxon>
    </lineage>
</organism>
<dbReference type="EMBL" id="JACOON010000003">
    <property type="protein sequence ID" value="MBC5648187.1"/>
    <property type="molecule type" value="Genomic_DNA"/>
</dbReference>
<feature type="compositionally biased region" description="Polar residues" evidence="1">
    <location>
        <begin position="38"/>
        <end position="48"/>
    </location>
</feature>
<dbReference type="PROSITE" id="PS51257">
    <property type="entry name" value="PROKAR_LIPOPROTEIN"/>
    <property type="match status" value="1"/>
</dbReference>
<evidence type="ECO:0000313" key="3">
    <source>
        <dbReference type="EMBL" id="MBC5648187.1"/>
    </source>
</evidence>
<sequence length="253" mass="26278">MKKNHFKRAAVLILAAGSFAILTACGPQNGEREATATLTAVQAEESMQPSEAAAQTPQASAATIVDTEQKDSKEVAPATASSKTNSREKKPDTNKTGGGHASSPAKDNEAIQKPNAPISTESPEATSVSEPVPEPTPTPTPTPEPEPVFEWAGNSYGNAVCEGVNEVRALYGLPALSYGGSGGLEEEVEEMARAGSIWGASSRRSVSRSNDGGKTMGIFSATHASEIGQGNYSTLYVASVKYNGTRYTIVEAG</sequence>
<accession>A0ABR7EEI1</accession>
<dbReference type="Proteomes" id="UP000606889">
    <property type="component" value="Unassembled WGS sequence"/>
</dbReference>
<gene>
    <name evidence="3" type="ORF">H8S18_07540</name>
</gene>
<feature type="compositionally biased region" description="Low complexity" evidence="1">
    <location>
        <begin position="49"/>
        <end position="63"/>
    </location>
</feature>
<evidence type="ECO:0000256" key="2">
    <source>
        <dbReference type="SAM" id="SignalP"/>
    </source>
</evidence>
<evidence type="ECO:0000256" key="1">
    <source>
        <dbReference type="SAM" id="MobiDB-lite"/>
    </source>
</evidence>
<feature type="compositionally biased region" description="Pro residues" evidence="1">
    <location>
        <begin position="132"/>
        <end position="146"/>
    </location>
</feature>
<proteinExistence type="predicted"/>
<feature type="region of interest" description="Disordered" evidence="1">
    <location>
        <begin position="38"/>
        <end position="146"/>
    </location>
</feature>
<keyword evidence="4" id="KW-1185">Reference proteome</keyword>
<protein>
    <submittedName>
        <fullName evidence="3">Uncharacterized protein</fullName>
    </submittedName>
</protein>
<dbReference type="RefSeq" id="WP_186857688.1">
    <property type="nucleotide sequence ID" value="NZ_JACOON010000003.1"/>
</dbReference>
<evidence type="ECO:0000313" key="4">
    <source>
        <dbReference type="Proteomes" id="UP000606889"/>
    </source>
</evidence>
<name>A0ABR7EEI1_9FIRM</name>